<evidence type="ECO:0000256" key="1">
    <source>
        <dbReference type="SAM" id="MobiDB-lite"/>
    </source>
</evidence>
<keyword evidence="4" id="KW-1185">Reference proteome</keyword>
<feature type="domain" description="BURP" evidence="2">
    <location>
        <begin position="95"/>
        <end position="311"/>
    </location>
</feature>
<reference evidence="3 4" key="1">
    <citation type="submission" date="2023-12" db="EMBL/GenBank/DDBJ databases">
        <title>A high-quality genome assembly for Dillenia turbinata (Dilleniales).</title>
        <authorList>
            <person name="Chanderbali A."/>
        </authorList>
    </citation>
    <scope>NUCLEOTIDE SEQUENCE [LARGE SCALE GENOMIC DNA]</scope>
    <source>
        <strain evidence="3">LSX21</strain>
        <tissue evidence="3">Leaf</tissue>
    </source>
</reference>
<sequence>MGKELQRESADNSHLQPDVKLQNPEGRTMPGTPHEEKLSFEYHVDNEFPTGSSVLQLHSTDVQHHAMVDEGVHEGHSHALPSSHMNHMDPALMAFFTIKDLKMGKTMEIYFPNNDPSSSAHFLTREEADSLPFSLKELPYLLQLFSFSEGSPQAKAMEKALRQCDMKPIKGETKLCATSLESMLDFTQSIFGSETKIEVHSTNHFTRPFTPLQNYSILEVQELPAPKMVACHILPYPYAVLYCHSLEGENKVLKVSLEGEKEARVEAVAVCHMDTSQWSPKHPAFHKLGIEPGRSDLCHFFPADNFVWVPSSPPT</sequence>
<organism evidence="3 4">
    <name type="scientific">Dillenia turbinata</name>
    <dbReference type="NCBI Taxonomy" id="194707"/>
    <lineage>
        <taxon>Eukaryota</taxon>
        <taxon>Viridiplantae</taxon>
        <taxon>Streptophyta</taxon>
        <taxon>Embryophyta</taxon>
        <taxon>Tracheophyta</taxon>
        <taxon>Spermatophyta</taxon>
        <taxon>Magnoliopsida</taxon>
        <taxon>eudicotyledons</taxon>
        <taxon>Gunneridae</taxon>
        <taxon>Pentapetalae</taxon>
        <taxon>Dilleniales</taxon>
        <taxon>Dilleniaceae</taxon>
        <taxon>Dillenia</taxon>
    </lineage>
</organism>
<name>A0AAN8UW43_9MAGN</name>
<evidence type="ECO:0000313" key="3">
    <source>
        <dbReference type="EMBL" id="KAK6916557.1"/>
    </source>
</evidence>
<accession>A0AAN8UW43</accession>
<dbReference type="PANTHER" id="PTHR31236:SF32">
    <property type="entry name" value="BURP DOMAIN PROTEIN USPL1-LIKE"/>
    <property type="match status" value="1"/>
</dbReference>
<evidence type="ECO:0000313" key="4">
    <source>
        <dbReference type="Proteomes" id="UP001370490"/>
    </source>
</evidence>
<comment type="caution">
    <text evidence="3">The sequence shown here is derived from an EMBL/GenBank/DDBJ whole genome shotgun (WGS) entry which is preliminary data.</text>
</comment>
<dbReference type="SMART" id="SM01045">
    <property type="entry name" value="BURP"/>
    <property type="match status" value="1"/>
</dbReference>
<feature type="region of interest" description="Disordered" evidence="1">
    <location>
        <begin position="1"/>
        <end position="34"/>
    </location>
</feature>
<dbReference type="EMBL" id="JBAMMX010000024">
    <property type="protein sequence ID" value="KAK6916557.1"/>
    <property type="molecule type" value="Genomic_DNA"/>
</dbReference>
<dbReference type="Proteomes" id="UP001370490">
    <property type="component" value="Unassembled WGS sequence"/>
</dbReference>
<gene>
    <name evidence="3" type="ORF">RJ641_019418</name>
</gene>
<dbReference type="InterPro" id="IPR004873">
    <property type="entry name" value="BURP_dom"/>
</dbReference>
<protein>
    <submittedName>
        <fullName evidence="3">BURP domain</fullName>
    </submittedName>
</protein>
<dbReference type="InterPro" id="IPR044816">
    <property type="entry name" value="BURP"/>
</dbReference>
<proteinExistence type="predicted"/>
<evidence type="ECO:0000259" key="2">
    <source>
        <dbReference type="PROSITE" id="PS51277"/>
    </source>
</evidence>
<dbReference type="PROSITE" id="PS51277">
    <property type="entry name" value="BURP"/>
    <property type="match status" value="1"/>
</dbReference>
<dbReference type="PANTHER" id="PTHR31236">
    <property type="entry name" value="BURP DOMAIN PROTEIN USPL1-LIKE"/>
    <property type="match status" value="1"/>
</dbReference>
<feature type="compositionally biased region" description="Basic and acidic residues" evidence="1">
    <location>
        <begin position="1"/>
        <end position="11"/>
    </location>
</feature>
<dbReference type="Pfam" id="PF03181">
    <property type="entry name" value="BURP"/>
    <property type="match status" value="1"/>
</dbReference>
<dbReference type="AlphaFoldDB" id="A0AAN8UW43"/>